<feature type="domain" description="BRCT" evidence="15">
    <location>
        <begin position="630"/>
        <end position="700"/>
    </location>
</feature>
<dbReference type="FunFam" id="3.30.470.30:FF:000001">
    <property type="entry name" value="DNA ligase"/>
    <property type="match status" value="1"/>
</dbReference>
<evidence type="ECO:0000256" key="12">
    <source>
        <dbReference type="ARBA" id="ARBA00060881"/>
    </source>
</evidence>
<evidence type="ECO:0000256" key="1">
    <source>
        <dbReference type="ARBA" id="ARBA00012722"/>
    </source>
</evidence>
<evidence type="ECO:0000256" key="11">
    <source>
        <dbReference type="ARBA" id="ARBA00034005"/>
    </source>
</evidence>
<dbReference type="PROSITE" id="PS50172">
    <property type="entry name" value="BRCT"/>
    <property type="match status" value="1"/>
</dbReference>
<dbReference type="GO" id="GO:0046872">
    <property type="term" value="F:metal ion binding"/>
    <property type="evidence" value="ECO:0007669"/>
    <property type="project" value="UniProtKB-KW"/>
</dbReference>
<dbReference type="InterPro" id="IPR033136">
    <property type="entry name" value="DNA_ligase_CS"/>
</dbReference>
<accession>D1ABS5</accession>
<dbReference type="FunFam" id="3.40.50.10190:FF:000054">
    <property type="entry name" value="DNA ligase"/>
    <property type="match status" value="1"/>
</dbReference>
<keyword evidence="17" id="KW-1185">Reference proteome</keyword>
<evidence type="ECO:0000256" key="4">
    <source>
        <dbReference type="ARBA" id="ARBA00022705"/>
    </source>
</evidence>
<dbReference type="KEGG" id="tcu:Tcur_3563"/>
<dbReference type="InterPro" id="IPR004149">
    <property type="entry name" value="Znf_DNAligase_C4"/>
</dbReference>
<comment type="cofactor">
    <cofactor evidence="13">
        <name>Mg(2+)</name>
        <dbReference type="ChEBI" id="CHEBI:18420"/>
    </cofactor>
    <cofactor evidence="13">
        <name>Mn(2+)</name>
        <dbReference type="ChEBI" id="CHEBI:29035"/>
    </cofactor>
</comment>
<feature type="binding site" evidence="13">
    <location>
        <position position="432"/>
    </location>
    <ligand>
        <name>Zn(2+)</name>
        <dbReference type="ChEBI" id="CHEBI:29105"/>
    </ligand>
</feature>
<keyword evidence="13" id="KW-0464">Manganese</keyword>
<evidence type="ECO:0000256" key="8">
    <source>
        <dbReference type="ARBA" id="ARBA00022842"/>
    </source>
</evidence>
<dbReference type="InterPro" id="IPR018239">
    <property type="entry name" value="DNA_ligase_AS"/>
</dbReference>
<dbReference type="InterPro" id="IPR036420">
    <property type="entry name" value="BRCT_dom_sf"/>
</dbReference>
<feature type="binding site" evidence="13">
    <location>
        <position position="178"/>
    </location>
    <ligand>
        <name>NAD(+)</name>
        <dbReference type="ChEBI" id="CHEBI:57540"/>
    </ligand>
</feature>
<dbReference type="Gene3D" id="3.40.50.10190">
    <property type="entry name" value="BRCT domain"/>
    <property type="match status" value="1"/>
</dbReference>
<gene>
    <name evidence="13" type="primary">ligA</name>
    <name evidence="16" type="ordered locus">Tcur_3563</name>
</gene>
<dbReference type="EC" id="6.5.1.2" evidence="1 13"/>
<dbReference type="SUPFAM" id="SSF50249">
    <property type="entry name" value="Nucleic acid-binding proteins"/>
    <property type="match status" value="1"/>
</dbReference>
<dbReference type="InterPro" id="IPR001357">
    <property type="entry name" value="BRCT_dom"/>
</dbReference>
<feature type="binding site" evidence="13">
    <location>
        <begin position="39"/>
        <end position="43"/>
    </location>
    <ligand>
        <name>NAD(+)</name>
        <dbReference type="ChEBI" id="CHEBI:57540"/>
    </ligand>
</feature>
<dbReference type="InterPro" id="IPR013839">
    <property type="entry name" value="DNAligase_adenylation"/>
</dbReference>
<dbReference type="EMBL" id="CP001738">
    <property type="protein sequence ID" value="ACY99098.1"/>
    <property type="molecule type" value="Genomic_DNA"/>
</dbReference>
<dbReference type="GO" id="GO:0006260">
    <property type="term" value="P:DNA replication"/>
    <property type="evidence" value="ECO:0007669"/>
    <property type="project" value="UniProtKB-KW"/>
</dbReference>
<evidence type="ECO:0000313" key="17">
    <source>
        <dbReference type="Proteomes" id="UP000001918"/>
    </source>
</evidence>
<evidence type="ECO:0000313" key="16">
    <source>
        <dbReference type="EMBL" id="ACY99098.1"/>
    </source>
</evidence>
<dbReference type="InterPro" id="IPR004150">
    <property type="entry name" value="NAD_DNA_ligase_OB"/>
</dbReference>
<feature type="binding site" evidence="13">
    <location>
        <begin position="88"/>
        <end position="89"/>
    </location>
    <ligand>
        <name>NAD(+)</name>
        <dbReference type="ChEBI" id="CHEBI:57540"/>
    </ligand>
</feature>
<comment type="function">
    <text evidence="13">DNA ligase that catalyzes the formation of phosphodiester linkages between 5'-phosphoryl and 3'-hydroxyl groups in double-stranded DNA using NAD as a coenzyme and as the energy source for the reaction. It is essential for DNA replication and repair of damaged DNA.</text>
</comment>
<dbReference type="Pfam" id="PF03119">
    <property type="entry name" value="DNA_ligase_ZBD"/>
    <property type="match status" value="1"/>
</dbReference>
<keyword evidence="8 13" id="KW-0460">Magnesium</keyword>
<dbReference type="eggNOG" id="COG0272">
    <property type="taxonomic scope" value="Bacteria"/>
</dbReference>
<dbReference type="CDD" id="cd00114">
    <property type="entry name" value="LIGANc"/>
    <property type="match status" value="1"/>
</dbReference>
<dbReference type="STRING" id="471852.Tcur_3563"/>
<dbReference type="FunFam" id="2.40.50.140:FF:000012">
    <property type="entry name" value="DNA ligase"/>
    <property type="match status" value="1"/>
</dbReference>
<dbReference type="Gene3D" id="1.10.150.20">
    <property type="entry name" value="5' to 3' exonuclease, C-terminal subdomain"/>
    <property type="match status" value="2"/>
</dbReference>
<dbReference type="PROSITE" id="PS01055">
    <property type="entry name" value="DNA_LIGASE_N1"/>
    <property type="match status" value="1"/>
</dbReference>
<keyword evidence="6 13" id="KW-0227">DNA damage</keyword>
<dbReference type="GO" id="GO:0003911">
    <property type="term" value="F:DNA ligase (NAD+) activity"/>
    <property type="evidence" value="ECO:0007669"/>
    <property type="project" value="UniProtKB-UniRule"/>
</dbReference>
<evidence type="ECO:0000256" key="14">
    <source>
        <dbReference type="RuleBase" id="RU000618"/>
    </source>
</evidence>
<dbReference type="HAMAP" id="MF_01588">
    <property type="entry name" value="DNA_ligase_A"/>
    <property type="match status" value="1"/>
</dbReference>
<sequence length="722" mass="79517">MSLSEGTPTEAARRHAELSREIDEANYRYYVLDRPTLSDAEYDRLMRELRELEERHPELVTPDSPTQRVGAPIVTDFATVQHLERMLSLDNAMTGEELAAWGERVLKEVGEQASYLCELKIDGLAVALVYRDGRLVRGATRGDGRTGEDVTNNIRTIDVVPDRLSGEGWPSLLEVRGEVFLTVASFEQINAAMVDAGREPFANPRNAAAGSLRQKDPRITARRPLSMLVHGFGAWEGRELPRSQSEAYELMRSWGLPVSDLYKVVPDLEGVREYVAHYGEHRHDPPYEIDGVVVKVDQLALQRRMGSTSRAPRWAIAFKYPPEEVNTKLLDIKVGVGRTGRITPYGVMEPVKVAGSTVAYATLHNAGEVARKGVLIGDTVVLRKAGDVIPEIVKPVTELRDGSERPFHMPETCPECGTRLAYEKEGDADIRCPNARYCPGQLRERLFFAASRNALDIEALGYVAATALTQPLEPSDPPVRNEGDLFHLKVEQLLPIRTVVRDPRTGLPKIDPKTGEQKVVSFFATKDGRPKKTVEVLFAELEKAKTRPLWRVLVALSIRHVGPTAARALAREFGSIDAIMKASEEELAAVDGVGPAIAASIKRWFAEDWHREIIEKWRAAGVRMADEGADGPRPLSGVAVVITGTLEHYSRDSATEAVLSRGGRVTGSVSKKTNFVVVGDNPGSKYDKAVKLGVPVLDEDGFRVLLEQGPEAAKAMAVTEVP</sequence>
<comment type="similarity">
    <text evidence="12 13">Belongs to the NAD-dependent DNA ligase family. LigA subfamily.</text>
</comment>
<evidence type="ECO:0000256" key="2">
    <source>
        <dbReference type="ARBA" id="ARBA00013308"/>
    </source>
</evidence>
<dbReference type="RefSeq" id="WP_012853882.1">
    <property type="nucleotide sequence ID" value="NC_013510.1"/>
</dbReference>
<dbReference type="InterPro" id="IPR010994">
    <property type="entry name" value="RuvA_2-like"/>
</dbReference>
<dbReference type="PANTHER" id="PTHR23389">
    <property type="entry name" value="CHROMOSOME TRANSMISSION FIDELITY FACTOR 18"/>
    <property type="match status" value="1"/>
</dbReference>
<dbReference type="NCBIfam" id="NF005932">
    <property type="entry name" value="PRK07956.1"/>
    <property type="match status" value="1"/>
</dbReference>
<reference evidence="16 17" key="1">
    <citation type="journal article" date="2011" name="Stand. Genomic Sci.">
        <title>Complete genome sequence of Thermomonospora curvata type strain (B9).</title>
        <authorList>
            <person name="Chertkov O."/>
            <person name="Sikorski J."/>
            <person name="Nolan M."/>
            <person name="Lapidus A."/>
            <person name="Lucas S."/>
            <person name="Del Rio T.G."/>
            <person name="Tice H."/>
            <person name="Cheng J.F."/>
            <person name="Goodwin L."/>
            <person name="Pitluck S."/>
            <person name="Liolios K."/>
            <person name="Ivanova N."/>
            <person name="Mavromatis K."/>
            <person name="Mikhailova N."/>
            <person name="Ovchinnikova G."/>
            <person name="Pati A."/>
            <person name="Chen A."/>
            <person name="Palaniappan K."/>
            <person name="Djao O.D."/>
            <person name="Land M."/>
            <person name="Hauser L."/>
            <person name="Chang Y.J."/>
            <person name="Jeffries C.D."/>
            <person name="Brettin T."/>
            <person name="Han C."/>
            <person name="Detter J.C."/>
            <person name="Rohde M."/>
            <person name="Goker M."/>
            <person name="Woyke T."/>
            <person name="Bristow J."/>
            <person name="Eisen J.A."/>
            <person name="Markowitz V."/>
            <person name="Hugenholtz P."/>
            <person name="Klenk H.P."/>
            <person name="Kyrpides N.C."/>
        </authorList>
    </citation>
    <scope>NUCLEOTIDE SEQUENCE [LARGE SCALE GENOMIC DNA]</scope>
    <source>
        <strain evidence="17">ATCC 19995 / DSM 43183 / JCM 3096 / KCTC 9072 / NBRC 15933 / NCIMB 10081 / Henssen B9</strain>
    </source>
</reference>
<dbReference type="SUPFAM" id="SSF47781">
    <property type="entry name" value="RuvA domain 2-like"/>
    <property type="match status" value="1"/>
</dbReference>
<keyword evidence="4 13" id="KW-0235">DNA replication</keyword>
<dbReference type="InterPro" id="IPR013840">
    <property type="entry name" value="DNAligase_N"/>
</dbReference>
<evidence type="ECO:0000256" key="5">
    <source>
        <dbReference type="ARBA" id="ARBA00022723"/>
    </source>
</evidence>
<dbReference type="SUPFAM" id="SSF52113">
    <property type="entry name" value="BRCT domain"/>
    <property type="match status" value="1"/>
</dbReference>
<dbReference type="Pfam" id="PF00533">
    <property type="entry name" value="BRCT"/>
    <property type="match status" value="1"/>
</dbReference>
<dbReference type="SMART" id="SM00292">
    <property type="entry name" value="BRCT"/>
    <property type="match status" value="1"/>
</dbReference>
<feature type="binding site" evidence="13">
    <location>
        <position position="141"/>
    </location>
    <ligand>
        <name>NAD(+)</name>
        <dbReference type="ChEBI" id="CHEBI:57540"/>
    </ligand>
</feature>
<dbReference type="PROSITE" id="PS01056">
    <property type="entry name" value="DNA_LIGASE_N2"/>
    <property type="match status" value="1"/>
</dbReference>
<feature type="binding site" evidence="13">
    <location>
        <position position="319"/>
    </location>
    <ligand>
        <name>NAD(+)</name>
        <dbReference type="ChEBI" id="CHEBI:57540"/>
    </ligand>
</feature>
<keyword evidence="10 13" id="KW-0234">DNA repair</keyword>
<evidence type="ECO:0000256" key="10">
    <source>
        <dbReference type="ARBA" id="ARBA00023204"/>
    </source>
</evidence>
<dbReference type="InterPro" id="IPR001679">
    <property type="entry name" value="DNA_ligase"/>
</dbReference>
<dbReference type="FunFam" id="1.10.150.20:FF:000006">
    <property type="entry name" value="DNA ligase"/>
    <property type="match status" value="1"/>
</dbReference>
<feature type="binding site" evidence="13">
    <location>
        <position position="438"/>
    </location>
    <ligand>
        <name>Zn(2+)</name>
        <dbReference type="ChEBI" id="CHEBI:29105"/>
    </ligand>
</feature>
<evidence type="ECO:0000256" key="6">
    <source>
        <dbReference type="ARBA" id="ARBA00022763"/>
    </source>
</evidence>
<feature type="binding site" evidence="13">
    <location>
        <position position="295"/>
    </location>
    <ligand>
        <name>NAD(+)</name>
        <dbReference type="ChEBI" id="CHEBI:57540"/>
    </ligand>
</feature>
<protein>
    <recommendedName>
        <fullName evidence="2 13">DNA ligase</fullName>
        <ecNumber evidence="1 13">6.5.1.2</ecNumber>
    </recommendedName>
    <alternativeName>
        <fullName evidence="13">Polydeoxyribonucleotide synthase [NAD(+)]</fullName>
    </alternativeName>
</protein>
<dbReference type="NCBIfam" id="TIGR00575">
    <property type="entry name" value="dnlj"/>
    <property type="match status" value="1"/>
</dbReference>
<dbReference type="Gene3D" id="2.40.50.140">
    <property type="entry name" value="Nucleic acid-binding proteins"/>
    <property type="match status" value="1"/>
</dbReference>
<organism evidence="16 17">
    <name type="scientific">Thermomonospora curvata (strain ATCC 19995 / DSM 43183 / JCM 3096 / KCTC 9072 / NBRC 15933 / NCIMB 10081 / Henssen B9)</name>
    <dbReference type="NCBI Taxonomy" id="471852"/>
    <lineage>
        <taxon>Bacteria</taxon>
        <taxon>Bacillati</taxon>
        <taxon>Actinomycetota</taxon>
        <taxon>Actinomycetes</taxon>
        <taxon>Streptosporangiales</taxon>
        <taxon>Thermomonosporaceae</taxon>
        <taxon>Thermomonospora</taxon>
    </lineage>
</organism>
<dbReference type="Gene3D" id="3.30.470.30">
    <property type="entry name" value="DNA ligase/mRNA capping enzyme"/>
    <property type="match status" value="1"/>
</dbReference>
<dbReference type="GO" id="GO:0005829">
    <property type="term" value="C:cytosol"/>
    <property type="evidence" value="ECO:0007669"/>
    <property type="project" value="TreeGrafter"/>
</dbReference>
<dbReference type="SMART" id="SM00532">
    <property type="entry name" value="LIGANc"/>
    <property type="match status" value="1"/>
</dbReference>
<dbReference type="SUPFAM" id="SSF56091">
    <property type="entry name" value="DNA ligase/mRNA capping enzyme, catalytic domain"/>
    <property type="match status" value="1"/>
</dbReference>
<dbReference type="InterPro" id="IPR012340">
    <property type="entry name" value="NA-bd_OB-fold"/>
</dbReference>
<keyword evidence="5 13" id="KW-0479">Metal-binding</keyword>
<evidence type="ECO:0000256" key="9">
    <source>
        <dbReference type="ARBA" id="ARBA00023027"/>
    </source>
</evidence>
<comment type="catalytic activity">
    <reaction evidence="11 13 14">
        <text>NAD(+) + (deoxyribonucleotide)n-3'-hydroxyl + 5'-phospho-(deoxyribonucleotide)m = (deoxyribonucleotide)n+m + AMP + beta-nicotinamide D-nucleotide.</text>
        <dbReference type="EC" id="6.5.1.2"/>
    </reaction>
</comment>
<feature type="binding site" evidence="13">
    <location>
        <position position="416"/>
    </location>
    <ligand>
        <name>Zn(2+)</name>
        <dbReference type="ChEBI" id="CHEBI:29105"/>
    </ligand>
</feature>
<dbReference type="PIRSF" id="PIRSF001604">
    <property type="entry name" value="LigA"/>
    <property type="match status" value="1"/>
</dbReference>
<dbReference type="FunFam" id="1.10.287.610:FF:000002">
    <property type="entry name" value="DNA ligase"/>
    <property type="match status" value="1"/>
</dbReference>
<dbReference type="OrthoDB" id="9759736at2"/>
<dbReference type="Proteomes" id="UP000001918">
    <property type="component" value="Chromosome"/>
</dbReference>
<feature type="active site" description="N6-AMP-lysine intermediate" evidence="13">
    <location>
        <position position="120"/>
    </location>
</feature>
<keyword evidence="3 13" id="KW-0436">Ligase</keyword>
<dbReference type="Pfam" id="PF12826">
    <property type="entry name" value="HHH_2"/>
    <property type="match status" value="1"/>
</dbReference>
<proteinExistence type="inferred from homology"/>
<dbReference type="Pfam" id="PF03120">
    <property type="entry name" value="OB_DNA_ligase"/>
    <property type="match status" value="1"/>
</dbReference>
<keyword evidence="7 13" id="KW-0862">Zinc</keyword>
<feature type="binding site" evidence="13">
    <location>
        <position position="118"/>
    </location>
    <ligand>
        <name>NAD(+)</name>
        <dbReference type="ChEBI" id="CHEBI:57540"/>
    </ligand>
</feature>
<evidence type="ECO:0000256" key="7">
    <source>
        <dbReference type="ARBA" id="ARBA00022833"/>
    </source>
</evidence>
<name>D1ABS5_THECD</name>
<dbReference type="GO" id="GO:0006281">
    <property type="term" value="P:DNA repair"/>
    <property type="evidence" value="ECO:0007669"/>
    <property type="project" value="UniProtKB-KW"/>
</dbReference>
<evidence type="ECO:0000256" key="3">
    <source>
        <dbReference type="ARBA" id="ARBA00022598"/>
    </source>
</evidence>
<dbReference type="CDD" id="cd17748">
    <property type="entry name" value="BRCT_DNA_ligase_like"/>
    <property type="match status" value="1"/>
</dbReference>
<dbReference type="Gene3D" id="6.20.10.30">
    <property type="match status" value="1"/>
</dbReference>
<keyword evidence="9 13" id="KW-0520">NAD</keyword>
<evidence type="ECO:0000256" key="13">
    <source>
        <dbReference type="HAMAP-Rule" id="MF_01588"/>
    </source>
</evidence>
<dbReference type="AlphaFoldDB" id="D1ABS5"/>
<dbReference type="InterPro" id="IPR041663">
    <property type="entry name" value="DisA/LigA_HHH"/>
</dbReference>
<dbReference type="Gene3D" id="1.10.287.610">
    <property type="entry name" value="Helix hairpin bin"/>
    <property type="match status" value="1"/>
</dbReference>
<dbReference type="Pfam" id="PF01653">
    <property type="entry name" value="DNA_ligase_aden"/>
    <property type="match status" value="1"/>
</dbReference>
<dbReference type="PANTHER" id="PTHR23389:SF9">
    <property type="entry name" value="DNA LIGASE"/>
    <property type="match status" value="1"/>
</dbReference>
<dbReference type="HOGENOM" id="CLU_007764_2_1_11"/>
<evidence type="ECO:0000259" key="15">
    <source>
        <dbReference type="PROSITE" id="PS50172"/>
    </source>
</evidence>
<feature type="binding site" evidence="13">
    <location>
        <position position="413"/>
    </location>
    <ligand>
        <name>Zn(2+)</name>
        <dbReference type="ChEBI" id="CHEBI:29105"/>
    </ligand>
</feature>